<dbReference type="EMBL" id="LAZR01002036">
    <property type="protein sequence ID" value="KKN35468.1"/>
    <property type="molecule type" value="Genomic_DNA"/>
</dbReference>
<comment type="caution">
    <text evidence="1">The sequence shown here is derived from an EMBL/GenBank/DDBJ whole genome shotgun (WGS) entry which is preliminary data.</text>
</comment>
<accession>A0A0F9T1V0</accession>
<name>A0A0F9T1V0_9ZZZZ</name>
<evidence type="ECO:0000313" key="1">
    <source>
        <dbReference type="EMBL" id="KKN35468.1"/>
    </source>
</evidence>
<gene>
    <name evidence="1" type="ORF">LCGC14_0783200</name>
</gene>
<dbReference type="AlphaFoldDB" id="A0A0F9T1V0"/>
<organism evidence="1">
    <name type="scientific">marine sediment metagenome</name>
    <dbReference type="NCBI Taxonomy" id="412755"/>
    <lineage>
        <taxon>unclassified sequences</taxon>
        <taxon>metagenomes</taxon>
        <taxon>ecological metagenomes</taxon>
    </lineage>
</organism>
<reference evidence="1" key="1">
    <citation type="journal article" date="2015" name="Nature">
        <title>Complex archaea that bridge the gap between prokaryotes and eukaryotes.</title>
        <authorList>
            <person name="Spang A."/>
            <person name="Saw J.H."/>
            <person name="Jorgensen S.L."/>
            <person name="Zaremba-Niedzwiedzka K."/>
            <person name="Martijn J."/>
            <person name="Lind A.E."/>
            <person name="van Eijk R."/>
            <person name="Schleper C."/>
            <person name="Guy L."/>
            <person name="Ettema T.J."/>
        </authorList>
    </citation>
    <scope>NUCLEOTIDE SEQUENCE</scope>
</reference>
<sequence>MVLDYNRAEMGETMKLYRIFTENKNYAAITDRLDIQFPDGYTIINANGAWQGQREKSLIIEIVSDSPSIESDIGKLAYWLKKYNEQDVVLLEVIECGSRLL</sequence>
<protein>
    <submittedName>
        <fullName evidence="1">Uncharacterized protein</fullName>
    </submittedName>
</protein>
<proteinExistence type="predicted"/>